<sequence>MARLTFLFVALLAVAGSAQAVTLAELLTREELKPFITEVIRIKECISDPKLAEFDFDECPSLQRMLDALNLGNSNPAVTCELSCIAQFDKLSEECTGALRDTFTDSQTSLGKLADKFFETCDELVSGGAAASPVLAPTPAEDEPLAPAVAPSPEPATPAPIPAPAAAAAAALPASLALSLLAAAAFTLLAEQQISTMRAAALLALALLACASVSAVEVGDTVTAVAIRKKYRTAIKKFVSTYACATDDLIFNADFTTCDFQFVEDVVDKKKTISPITCDYTCASQFKVVTPDCATQFRERMLGDTRFGDEAKEFFADCDKQVPPPKGAGCPSDGPCGTDEEADSVSKQDLVTGKAGSPAEAPVAEPPAVDAEPPTEEQPAPPGTGAPDVEDITASPPVEAPSPAPGPDDIVPPPIPAPPAGASAVTTSVALLLAAVLAALLSPRAAAVRHLVSSKAKAVLNFKRVKGGRSRREHWPAAGAPGPLTRPEHVEAKKAAAAADDAALAPCEQRPQEQQTNTIDEQLAAAVQQGQEAVLAVVAADGERFSELNVVSALRAVADAAAAQGGSPKTGKKKTKKGGNGHGGPPQELLRSPNFQALIDMLLAGLQRFQPTLLAQAVAACATTGACEEMLLDEVARHVMCDDVMAALSAADVADLACGMAALDHSPGVTLFEALAARAAQLRGDLSPQRQQEVRAAFEALGYADYAPF</sequence>
<evidence type="ECO:0000313" key="4">
    <source>
        <dbReference type="Proteomes" id="UP000239649"/>
    </source>
</evidence>
<feature type="region of interest" description="Disordered" evidence="1">
    <location>
        <begin position="561"/>
        <end position="590"/>
    </location>
</feature>
<keyword evidence="4" id="KW-1185">Reference proteome</keyword>
<feature type="compositionally biased region" description="Basic residues" evidence="1">
    <location>
        <begin position="570"/>
        <end position="579"/>
    </location>
</feature>
<comment type="caution">
    <text evidence="3">The sequence shown here is derived from an EMBL/GenBank/DDBJ whole genome shotgun (WGS) entry which is preliminary data.</text>
</comment>
<feature type="signal peptide" evidence="2">
    <location>
        <begin position="1"/>
        <end position="20"/>
    </location>
</feature>
<feature type="chain" id="PRO_5015178373" evidence="2">
    <location>
        <begin position="21"/>
        <end position="709"/>
    </location>
</feature>
<dbReference type="OrthoDB" id="514239at2759"/>
<gene>
    <name evidence="3" type="ORF">C2E20_4426</name>
</gene>
<dbReference type="Proteomes" id="UP000239649">
    <property type="component" value="Unassembled WGS sequence"/>
</dbReference>
<dbReference type="AlphaFoldDB" id="A0A2P6VDF9"/>
<evidence type="ECO:0000313" key="3">
    <source>
        <dbReference type="EMBL" id="PSC72128.1"/>
    </source>
</evidence>
<reference evidence="3 4" key="1">
    <citation type="journal article" date="2018" name="Plant J.">
        <title>Genome sequences of Chlorella sorokiniana UTEX 1602 and Micractinium conductrix SAG 241.80: implications to maltose excretion by a green alga.</title>
        <authorList>
            <person name="Arriola M.B."/>
            <person name="Velmurugan N."/>
            <person name="Zhang Y."/>
            <person name="Plunkett M.H."/>
            <person name="Hondzo H."/>
            <person name="Barney B.M."/>
        </authorList>
    </citation>
    <scope>NUCLEOTIDE SEQUENCE [LARGE SCALE GENOMIC DNA]</scope>
    <source>
        <strain evidence="3 4">SAG 241.80</strain>
    </source>
</reference>
<feature type="compositionally biased region" description="Pro residues" evidence="1">
    <location>
        <begin position="398"/>
        <end position="419"/>
    </location>
</feature>
<feature type="region of interest" description="Disordered" evidence="1">
    <location>
        <begin position="132"/>
        <end position="157"/>
    </location>
</feature>
<feature type="region of interest" description="Disordered" evidence="1">
    <location>
        <begin position="318"/>
        <end position="422"/>
    </location>
</feature>
<evidence type="ECO:0000256" key="1">
    <source>
        <dbReference type="SAM" id="MobiDB-lite"/>
    </source>
</evidence>
<keyword evidence="2" id="KW-0732">Signal</keyword>
<evidence type="ECO:0000256" key="2">
    <source>
        <dbReference type="SAM" id="SignalP"/>
    </source>
</evidence>
<dbReference type="EMBL" id="LHPF02000011">
    <property type="protein sequence ID" value="PSC72128.1"/>
    <property type="molecule type" value="Genomic_DNA"/>
</dbReference>
<accession>A0A2P6VDF9</accession>
<organism evidence="3 4">
    <name type="scientific">Micractinium conductrix</name>
    <dbReference type="NCBI Taxonomy" id="554055"/>
    <lineage>
        <taxon>Eukaryota</taxon>
        <taxon>Viridiplantae</taxon>
        <taxon>Chlorophyta</taxon>
        <taxon>core chlorophytes</taxon>
        <taxon>Trebouxiophyceae</taxon>
        <taxon>Chlorellales</taxon>
        <taxon>Chlorellaceae</taxon>
        <taxon>Chlorella clade</taxon>
        <taxon>Micractinium</taxon>
    </lineage>
</organism>
<proteinExistence type="predicted"/>
<name>A0A2P6VDF9_9CHLO</name>
<protein>
    <submittedName>
        <fullName evidence="3">Uncharacterized protein</fullName>
    </submittedName>
</protein>
<feature type="compositionally biased region" description="Low complexity" evidence="1">
    <location>
        <begin position="358"/>
        <end position="372"/>
    </location>
</feature>